<feature type="transmembrane region" description="Helical" evidence="1">
    <location>
        <begin position="416"/>
        <end position="436"/>
    </location>
</feature>
<organism evidence="2 3">
    <name type="scientific">Parapontixanthobacter aurantiacus</name>
    <dbReference type="NCBI Taxonomy" id="1463599"/>
    <lineage>
        <taxon>Bacteria</taxon>
        <taxon>Pseudomonadati</taxon>
        <taxon>Pseudomonadota</taxon>
        <taxon>Alphaproteobacteria</taxon>
        <taxon>Sphingomonadales</taxon>
        <taxon>Erythrobacteraceae</taxon>
        <taxon>Parapontixanthobacter</taxon>
    </lineage>
</organism>
<evidence type="ECO:0000256" key="1">
    <source>
        <dbReference type="SAM" id="Phobius"/>
    </source>
</evidence>
<keyword evidence="3" id="KW-1185">Reference proteome</keyword>
<feature type="transmembrane region" description="Helical" evidence="1">
    <location>
        <begin position="269"/>
        <end position="286"/>
    </location>
</feature>
<accession>A0A844Z9H7</accession>
<sequence length="449" mass="50080">MAAGNLYPRWLPYSFEELGSPAFFFYPPISFWIAGAFDALGLSTLAAINATALLVLFASGVTMYIWLKGRSQWPMLWAAAYIIAPYHLMDFYVRGALAEFAAFAWLPLIALAIERMPDRRALPLLALSYCGLILTHLPTAMLAGIFLIAPLAIRKLWQDPRALVPLAASGLFAFSLSAFFLLPALTLQDEISSSMLWTSYFSPSTWTFFASGNRLSDPAVYFLGFGLIALSWSAYSFWTVVTVGAALAAMGLVPFIWEIEPLTRAQFPWRLLAIVEFAAITAIATGGKRSRGYGVALVLISCSYLIWGVTSASYLSKELQYDRWVTRYSDAAEYLPKDFDLSLLRNGLKRTPDLRQWEQLSRSETISISEAGTVTFRRAAFPIWKVFNESGKEIAYHGPVIQFQAEPGTYSLQRVYLWQETIGAIITLFSAVGLIISSNFRRRSSLPRT</sequence>
<feature type="transmembrane region" description="Helical" evidence="1">
    <location>
        <begin position="20"/>
        <end position="40"/>
    </location>
</feature>
<comment type="caution">
    <text evidence="2">The sequence shown here is derived from an EMBL/GenBank/DDBJ whole genome shotgun (WGS) entry which is preliminary data.</text>
</comment>
<feature type="transmembrane region" description="Helical" evidence="1">
    <location>
        <begin position="125"/>
        <end position="151"/>
    </location>
</feature>
<feature type="transmembrane region" description="Helical" evidence="1">
    <location>
        <begin position="47"/>
        <end position="67"/>
    </location>
</feature>
<gene>
    <name evidence="2" type="ORF">GRI38_00815</name>
</gene>
<name>A0A844Z9H7_9SPHN</name>
<keyword evidence="1" id="KW-0812">Transmembrane</keyword>
<feature type="transmembrane region" description="Helical" evidence="1">
    <location>
        <begin position="237"/>
        <end position="257"/>
    </location>
</feature>
<dbReference type="AlphaFoldDB" id="A0A844Z9H7"/>
<keyword evidence="1" id="KW-1133">Transmembrane helix</keyword>
<feature type="transmembrane region" description="Helical" evidence="1">
    <location>
        <begin position="96"/>
        <end position="113"/>
    </location>
</feature>
<feature type="transmembrane region" description="Helical" evidence="1">
    <location>
        <begin position="163"/>
        <end position="186"/>
    </location>
</feature>
<keyword evidence="1" id="KW-0472">Membrane</keyword>
<dbReference type="Proteomes" id="UP000433104">
    <property type="component" value="Unassembled WGS sequence"/>
</dbReference>
<proteinExistence type="predicted"/>
<evidence type="ECO:0000313" key="2">
    <source>
        <dbReference type="EMBL" id="MXO84575.1"/>
    </source>
</evidence>
<protein>
    <submittedName>
        <fullName evidence="2">Integral membrane-like protein</fullName>
    </submittedName>
</protein>
<feature type="transmembrane region" description="Helical" evidence="1">
    <location>
        <begin position="293"/>
        <end position="315"/>
    </location>
</feature>
<evidence type="ECO:0000313" key="3">
    <source>
        <dbReference type="Proteomes" id="UP000433104"/>
    </source>
</evidence>
<reference evidence="2 3" key="1">
    <citation type="submission" date="2019-12" db="EMBL/GenBank/DDBJ databases">
        <title>Genomic-based taxomic classification of the family Erythrobacteraceae.</title>
        <authorList>
            <person name="Xu L."/>
        </authorList>
    </citation>
    <scope>NUCLEOTIDE SEQUENCE [LARGE SCALE GENOMIC DNA]</scope>
    <source>
        <strain evidence="2 3">MCCC 1A09962</strain>
    </source>
</reference>
<dbReference type="RefSeq" id="WP_160681131.1">
    <property type="nucleotide sequence ID" value="NZ_WTYW01000001.1"/>
</dbReference>
<dbReference type="OrthoDB" id="7889025at2"/>
<dbReference type="EMBL" id="WTYW01000001">
    <property type="protein sequence ID" value="MXO84575.1"/>
    <property type="molecule type" value="Genomic_DNA"/>
</dbReference>